<feature type="transmembrane region" description="Helical" evidence="1">
    <location>
        <begin position="125"/>
        <end position="156"/>
    </location>
</feature>
<evidence type="ECO:0000313" key="2">
    <source>
        <dbReference type="EMBL" id="CAB4685082.1"/>
    </source>
</evidence>
<dbReference type="AlphaFoldDB" id="A0A6J6NFR9"/>
<dbReference type="GO" id="GO:0140359">
    <property type="term" value="F:ABC-type transporter activity"/>
    <property type="evidence" value="ECO:0007669"/>
    <property type="project" value="InterPro"/>
</dbReference>
<dbReference type="GO" id="GO:0005886">
    <property type="term" value="C:plasma membrane"/>
    <property type="evidence" value="ECO:0007669"/>
    <property type="project" value="UniProtKB-SubCell"/>
</dbReference>
<dbReference type="EMBL" id="CAFBOG010000005">
    <property type="protein sequence ID" value="CAB4968702.1"/>
    <property type="molecule type" value="Genomic_DNA"/>
</dbReference>
<evidence type="ECO:0000256" key="1">
    <source>
        <dbReference type="SAM" id="Phobius"/>
    </source>
</evidence>
<feature type="transmembrane region" description="Helical" evidence="1">
    <location>
        <begin position="168"/>
        <end position="188"/>
    </location>
</feature>
<protein>
    <submittedName>
        <fullName evidence="2">Unannotated protein</fullName>
    </submittedName>
</protein>
<feature type="transmembrane region" description="Helical" evidence="1">
    <location>
        <begin position="195"/>
        <end position="214"/>
    </location>
</feature>
<evidence type="ECO:0000313" key="4">
    <source>
        <dbReference type="EMBL" id="CAB5062861.1"/>
    </source>
</evidence>
<keyword evidence="1" id="KW-1133">Transmembrane helix</keyword>
<evidence type="ECO:0000313" key="3">
    <source>
        <dbReference type="EMBL" id="CAB4968702.1"/>
    </source>
</evidence>
<sequence>MREPLQRTLTLARHEYRAAVRSRALVALTAVLVAATVASVYVASVNYRSQLADYQAYVAAATAGGVTRLAPSPLALLSLLRGALEYIEIIGAIIAIALGYLSVSRERANRTWALIRSRPVTAGELAAGNVLGATAVIATIVAAVATVAVVCLGVIGHDWVNAGQAVKLVLAYLSAILYMLVFYCLGVVVTARSRVAANGLMIALGIWLVVVLILPQIGDTLDADNQVPGGLFSSLGLKKPQEDLILTHFAGYERARNWIEEASFAKHFERFSFAMTDVKAKYRDLTLGELLVEKRVDLAWMAFYVVLLGEAMRRTFRSAPRASRRTIRSQQKLSNRKALS</sequence>
<name>A0A6J6NFR9_9ZZZZ</name>
<dbReference type="EMBL" id="CAFBQW010000025">
    <property type="protein sequence ID" value="CAB5062861.1"/>
    <property type="molecule type" value="Genomic_DNA"/>
</dbReference>
<reference evidence="2" key="1">
    <citation type="submission" date="2020-05" db="EMBL/GenBank/DDBJ databases">
        <authorList>
            <person name="Chiriac C."/>
            <person name="Salcher M."/>
            <person name="Ghai R."/>
            <person name="Kavagutti S V."/>
        </authorList>
    </citation>
    <scope>NUCLEOTIDE SEQUENCE</scope>
</reference>
<keyword evidence="1" id="KW-0472">Membrane</keyword>
<feature type="transmembrane region" description="Helical" evidence="1">
    <location>
        <begin position="86"/>
        <end position="104"/>
    </location>
</feature>
<dbReference type="PANTHER" id="PTHR43471">
    <property type="entry name" value="ABC TRANSPORTER PERMEASE"/>
    <property type="match status" value="1"/>
</dbReference>
<proteinExistence type="predicted"/>
<dbReference type="EMBL" id="CAEZXS010000004">
    <property type="protein sequence ID" value="CAB4685082.1"/>
    <property type="molecule type" value="Genomic_DNA"/>
</dbReference>
<gene>
    <name evidence="2" type="ORF">UFOPK2582_00068</name>
    <name evidence="3" type="ORF">UFOPK3914_00122</name>
    <name evidence="4" type="ORF">UFOPK4354_00366</name>
</gene>
<keyword evidence="1" id="KW-0812">Transmembrane</keyword>
<accession>A0A6J6NFR9</accession>
<organism evidence="2">
    <name type="scientific">freshwater metagenome</name>
    <dbReference type="NCBI Taxonomy" id="449393"/>
    <lineage>
        <taxon>unclassified sequences</taxon>
        <taxon>metagenomes</taxon>
        <taxon>ecological metagenomes</taxon>
    </lineage>
</organism>
<feature type="transmembrane region" description="Helical" evidence="1">
    <location>
        <begin position="24"/>
        <end position="44"/>
    </location>
</feature>
<dbReference type="Pfam" id="PF12679">
    <property type="entry name" value="ABC2_membrane_2"/>
    <property type="match status" value="1"/>
</dbReference>